<evidence type="ECO:0000259" key="1">
    <source>
        <dbReference type="Pfam" id="PF04326"/>
    </source>
</evidence>
<keyword evidence="4" id="KW-1185">Reference proteome</keyword>
<evidence type="ECO:0000259" key="2">
    <source>
        <dbReference type="Pfam" id="PF08279"/>
    </source>
</evidence>
<dbReference type="InterPro" id="IPR038461">
    <property type="entry name" value="Schlafen_AlbA_2_dom_sf"/>
</dbReference>
<dbReference type="PANTHER" id="PTHR30595:SF6">
    <property type="entry name" value="SCHLAFEN ALBA-2 DOMAIN-CONTAINING PROTEIN"/>
    <property type="match status" value="1"/>
</dbReference>
<name>A0ABQ1RRW7_9ALTE</name>
<dbReference type="Gene3D" id="3.30.950.30">
    <property type="entry name" value="Schlafen, AAA domain"/>
    <property type="match status" value="1"/>
</dbReference>
<evidence type="ECO:0000313" key="3">
    <source>
        <dbReference type="EMBL" id="GGD79332.1"/>
    </source>
</evidence>
<dbReference type="RefSeq" id="WP_099036661.1">
    <property type="nucleotide sequence ID" value="NZ_BMGJ01000025.1"/>
</dbReference>
<evidence type="ECO:0008006" key="5">
    <source>
        <dbReference type="Google" id="ProtNLM"/>
    </source>
</evidence>
<sequence length="231" mass="25727">MSSEHSLWQEIQQGESKTLEFKQQLPKGEQLAKTLIAFANTSGGKLILGVNDLRQVLGVKEDEFDLMDQIASMAHDHCHPTLMPNIHLETVQGKTLVIVQVYRGSQLPYYLKSKGREKGTHVRLSATNRLRKLCQQAGNPEPTIKETGDFVDIEFHRTVSTDDVEGSEKSSEKTPSLLALIQRDPRISARSLAEELGVSSRAIEKQIAQLKQQGKLDRIGPAKGGYWKVKG</sequence>
<protein>
    <recommendedName>
        <fullName evidence="5">Schlafen AlbA-2 domain-containing protein</fullName>
    </recommendedName>
</protein>
<dbReference type="Proteomes" id="UP000614272">
    <property type="component" value="Unassembled WGS sequence"/>
</dbReference>
<gene>
    <name evidence="3" type="ORF">GCM10011357_37910</name>
</gene>
<reference evidence="4" key="1">
    <citation type="journal article" date="2019" name="Int. J. Syst. Evol. Microbiol.">
        <title>The Global Catalogue of Microorganisms (GCM) 10K type strain sequencing project: providing services to taxonomists for standard genome sequencing and annotation.</title>
        <authorList>
            <consortium name="The Broad Institute Genomics Platform"/>
            <consortium name="The Broad Institute Genome Sequencing Center for Infectious Disease"/>
            <person name="Wu L."/>
            <person name="Ma J."/>
        </authorList>
    </citation>
    <scope>NUCLEOTIDE SEQUENCE [LARGE SCALE GENOMIC DNA]</scope>
    <source>
        <strain evidence="4">CGMCC 1.12923</strain>
    </source>
</reference>
<feature type="domain" description="Schlafen AlbA-2" evidence="1">
    <location>
        <begin position="15"/>
        <end position="129"/>
    </location>
</feature>
<comment type="caution">
    <text evidence="3">The sequence shown here is derived from an EMBL/GenBank/DDBJ whole genome shotgun (WGS) entry which is preliminary data.</text>
</comment>
<accession>A0ABQ1RRW7</accession>
<evidence type="ECO:0000313" key="4">
    <source>
        <dbReference type="Proteomes" id="UP000614272"/>
    </source>
</evidence>
<proteinExistence type="predicted"/>
<feature type="domain" description="Helix-turn-helix type 11" evidence="2">
    <location>
        <begin position="179"/>
        <end position="218"/>
    </location>
</feature>
<dbReference type="SUPFAM" id="SSF46785">
    <property type="entry name" value="Winged helix' DNA-binding domain"/>
    <property type="match status" value="1"/>
</dbReference>
<dbReference type="InterPro" id="IPR007421">
    <property type="entry name" value="Schlafen_AlbA_2_dom"/>
</dbReference>
<dbReference type="Gene3D" id="1.10.10.10">
    <property type="entry name" value="Winged helix-like DNA-binding domain superfamily/Winged helix DNA-binding domain"/>
    <property type="match status" value="1"/>
</dbReference>
<dbReference type="InterPro" id="IPR036390">
    <property type="entry name" value="WH_DNA-bd_sf"/>
</dbReference>
<dbReference type="Pfam" id="PF04326">
    <property type="entry name" value="SLFN_AlbA_2"/>
    <property type="match status" value="1"/>
</dbReference>
<dbReference type="PANTHER" id="PTHR30595">
    <property type="entry name" value="GLPR-RELATED TRANSCRIPTIONAL REPRESSOR"/>
    <property type="match status" value="1"/>
</dbReference>
<dbReference type="InterPro" id="IPR013196">
    <property type="entry name" value="HTH_11"/>
</dbReference>
<dbReference type="InterPro" id="IPR036388">
    <property type="entry name" value="WH-like_DNA-bd_sf"/>
</dbReference>
<dbReference type="EMBL" id="BMGJ01000025">
    <property type="protein sequence ID" value="GGD79332.1"/>
    <property type="molecule type" value="Genomic_DNA"/>
</dbReference>
<organism evidence="3 4">
    <name type="scientific">Lacimicrobium alkaliphilum</name>
    <dbReference type="NCBI Taxonomy" id="1526571"/>
    <lineage>
        <taxon>Bacteria</taxon>
        <taxon>Pseudomonadati</taxon>
        <taxon>Pseudomonadota</taxon>
        <taxon>Gammaproteobacteria</taxon>
        <taxon>Alteromonadales</taxon>
        <taxon>Alteromonadaceae</taxon>
        <taxon>Lacimicrobium</taxon>
    </lineage>
</organism>
<dbReference type="Pfam" id="PF08279">
    <property type="entry name" value="HTH_11"/>
    <property type="match status" value="1"/>
</dbReference>